<keyword evidence="2" id="KW-0378">Hydrolase</keyword>
<gene>
    <name evidence="6" type="ORF">HMPREF9156_00739</name>
</gene>
<dbReference type="PANTHER" id="PTHR10357:SF179">
    <property type="entry name" value="NEUTRAL AND BASIC AMINO ACID TRANSPORT PROTEIN RBAT"/>
    <property type="match status" value="1"/>
</dbReference>
<dbReference type="Gene3D" id="3.20.20.80">
    <property type="entry name" value="Glycosidases"/>
    <property type="match status" value="1"/>
</dbReference>
<dbReference type="HOGENOM" id="CLU_006462_1_2_11"/>
<dbReference type="FunFam" id="3.20.20.80:FF:000064">
    <property type="entry name" value="Oligo-1,6-glucosidase"/>
    <property type="match status" value="2"/>
</dbReference>
<dbReference type="CDD" id="cd11333">
    <property type="entry name" value="AmyAc_SI_OligoGlu_DGase"/>
    <property type="match status" value="1"/>
</dbReference>
<organism evidence="6 7">
    <name type="scientific">Scardovia wiggsiae F0424</name>
    <dbReference type="NCBI Taxonomy" id="857290"/>
    <lineage>
        <taxon>Bacteria</taxon>
        <taxon>Bacillati</taxon>
        <taxon>Actinomycetota</taxon>
        <taxon>Actinomycetes</taxon>
        <taxon>Bifidobacteriales</taxon>
        <taxon>Bifidobacteriaceae</taxon>
        <taxon>Scardovia</taxon>
    </lineage>
</organism>
<dbReference type="NCBIfam" id="NF008183">
    <property type="entry name" value="PRK10933.1"/>
    <property type="match status" value="1"/>
</dbReference>
<dbReference type="eggNOG" id="COG0366">
    <property type="taxonomic scope" value="Bacteria"/>
</dbReference>
<dbReference type="FunFam" id="3.90.400.10:FF:000002">
    <property type="entry name" value="Sucrose isomerase"/>
    <property type="match status" value="1"/>
</dbReference>
<evidence type="ECO:0000313" key="6">
    <source>
        <dbReference type="EMBL" id="EJD64864.1"/>
    </source>
</evidence>
<dbReference type="Pfam" id="PF00128">
    <property type="entry name" value="Alpha-amylase"/>
    <property type="match status" value="1"/>
</dbReference>
<dbReference type="AlphaFoldDB" id="J0WZ45"/>
<name>J0WZ45_9BIFI</name>
<proteinExistence type="inferred from homology"/>
<dbReference type="InterPro" id="IPR045857">
    <property type="entry name" value="O16G_dom_2"/>
</dbReference>
<evidence type="ECO:0000259" key="5">
    <source>
        <dbReference type="SMART" id="SM00642"/>
    </source>
</evidence>
<comment type="similarity">
    <text evidence="1">Belongs to the glycosyl hydrolase 13 family.</text>
</comment>
<dbReference type="SUPFAM" id="SSF51445">
    <property type="entry name" value="(Trans)glycosidases"/>
    <property type="match status" value="1"/>
</dbReference>
<protein>
    <recommendedName>
        <fullName evidence="5">Glycosyl hydrolase family 13 catalytic domain-containing protein</fullName>
    </recommendedName>
</protein>
<reference evidence="6 7" key="1">
    <citation type="submission" date="2012-01" db="EMBL/GenBank/DDBJ databases">
        <title>The Genome Sequence of Scardovia wiggsiae F0424.</title>
        <authorList>
            <consortium name="The Broad Institute Genome Sequencing Platform"/>
            <person name="Earl A."/>
            <person name="Ward D."/>
            <person name="Feldgarden M."/>
            <person name="Gevers D."/>
            <person name="Izard J."/>
            <person name="Ganesan A."/>
            <person name="Baranova O.V."/>
            <person name="Blanton J.M."/>
            <person name="Tanner A.C."/>
            <person name="Mathney J."/>
            <person name="Dewhirst F.E."/>
            <person name="Young S.K."/>
            <person name="Zeng Q."/>
            <person name="Gargeya S."/>
            <person name="Fitzgerald M."/>
            <person name="Haas B."/>
            <person name="Abouelleil A."/>
            <person name="Alvarado L."/>
            <person name="Arachchi H.M."/>
            <person name="Berlin A."/>
            <person name="Chapman S.B."/>
            <person name="Gearin G."/>
            <person name="Goldberg J."/>
            <person name="Griggs A."/>
            <person name="Gujja S."/>
            <person name="Hansen M."/>
            <person name="Heiman D."/>
            <person name="Howarth C."/>
            <person name="Larimer J."/>
            <person name="Lui A."/>
            <person name="MacDonald P.J.P."/>
            <person name="McCowen C."/>
            <person name="Montmayeur A."/>
            <person name="Murphy C."/>
            <person name="Neiman D."/>
            <person name="Pearson M."/>
            <person name="Priest M."/>
            <person name="Roberts A."/>
            <person name="Saif S."/>
            <person name="Shea T."/>
            <person name="Sisk P."/>
            <person name="Stolte C."/>
            <person name="Sykes S."/>
            <person name="Wortman J."/>
            <person name="Nusbaum C."/>
            <person name="Birren B."/>
        </authorList>
    </citation>
    <scope>NUCLEOTIDE SEQUENCE [LARGE SCALE GENOMIC DNA]</scope>
    <source>
        <strain evidence="6 7">F0424</strain>
    </source>
</reference>
<evidence type="ECO:0000256" key="3">
    <source>
        <dbReference type="ARBA" id="ARBA00023295"/>
    </source>
</evidence>
<keyword evidence="7" id="KW-1185">Reference proteome</keyword>
<accession>J0WZ45</accession>
<sequence>MTDSGRKAVPQQVHTNGDTPNPWWSNAVVYQIYPRSFQDTNGDGIGDLRGITSRLDYLADLGVDVIWLSPVYRSPQDDNGYDIADYQDIDPMFGTLDDMDELIAQAHRHGLKIVMDLVVNHTSDEHAWFQASRDKNDPHADWYWWRPAKEGHEPGTKGAEPNGWGSYFGGSAWEFDPIRGEYYFHQFSKKQPDLNWENPSMRRAVYAMMNWWMDRGVDGFRMDVITLISKKVDEAGELPGVGGSAMSAGAAGPEGYSSPAPFCQDGPRLDEFLAEMHREVFDGREGYLTVGESPGITPERDEYITDPAHRELDMLFLFEHTDVDHGADGKWTVTPWRLTELKRAMSAQQKAVEKAGWATLFFNNHDQPRSVSRWGDTSTDGLRIRSAKALALLMHMHRGTPYVYQGEELGMTNAGFTRLGQYRDLESINMYHQRVDEAEVSTDGEMLAGLAAMSRDNSRTPMQWDSTGYAGFTAEYAPTEPWISVNPNKDTVNAHDEIRDPDSVYSFYKELIRLRHDNVLVSAGKWDLLDADDEQVYAFTRSLPADEARGIPEADGHQLLVAVNVSSQPAKVPPQTAALVNGRAGADQILVSTYRPEETVASLLIGRLSPWEAFVYRL</sequence>
<feature type="region of interest" description="Disordered" evidence="4">
    <location>
        <begin position="1"/>
        <end position="20"/>
    </location>
</feature>
<evidence type="ECO:0000256" key="1">
    <source>
        <dbReference type="ARBA" id="ARBA00008061"/>
    </source>
</evidence>
<dbReference type="InterPro" id="IPR006047">
    <property type="entry name" value="GH13_cat_dom"/>
</dbReference>
<dbReference type="RefSeq" id="WP_007147803.1">
    <property type="nucleotide sequence ID" value="NZ_AKCI01000001.1"/>
</dbReference>
<feature type="domain" description="Glycosyl hydrolase family 13 catalytic" evidence="5">
    <location>
        <begin position="31"/>
        <end position="459"/>
    </location>
</feature>
<keyword evidence="3" id="KW-0326">Glycosidase</keyword>
<dbReference type="GO" id="GO:0009313">
    <property type="term" value="P:oligosaccharide catabolic process"/>
    <property type="evidence" value="ECO:0007669"/>
    <property type="project" value="TreeGrafter"/>
</dbReference>
<dbReference type="InterPro" id="IPR017853">
    <property type="entry name" value="GH"/>
</dbReference>
<dbReference type="PANTHER" id="PTHR10357">
    <property type="entry name" value="ALPHA-AMYLASE FAMILY MEMBER"/>
    <property type="match status" value="1"/>
</dbReference>
<dbReference type="Gene3D" id="3.90.400.10">
    <property type="entry name" value="Oligo-1,6-glucosidase, Domain 2"/>
    <property type="match status" value="1"/>
</dbReference>
<dbReference type="SUPFAM" id="SSF51011">
    <property type="entry name" value="Glycosyl hydrolase domain"/>
    <property type="match status" value="1"/>
</dbReference>
<dbReference type="EMBL" id="AGZS01000003">
    <property type="protein sequence ID" value="EJD64864.1"/>
    <property type="molecule type" value="Genomic_DNA"/>
</dbReference>
<evidence type="ECO:0000256" key="2">
    <source>
        <dbReference type="ARBA" id="ARBA00022801"/>
    </source>
</evidence>
<dbReference type="Gene3D" id="2.60.40.1180">
    <property type="entry name" value="Golgi alpha-mannosidase II"/>
    <property type="match status" value="1"/>
</dbReference>
<dbReference type="STRING" id="857290.HMPREF9156_00739"/>
<dbReference type="InterPro" id="IPR013780">
    <property type="entry name" value="Glyco_hydro_b"/>
</dbReference>
<dbReference type="Proteomes" id="UP000006415">
    <property type="component" value="Unassembled WGS sequence"/>
</dbReference>
<dbReference type="SMART" id="SM00642">
    <property type="entry name" value="Aamy"/>
    <property type="match status" value="1"/>
</dbReference>
<comment type="caution">
    <text evidence="6">The sequence shown here is derived from an EMBL/GenBank/DDBJ whole genome shotgun (WGS) entry which is preliminary data.</text>
</comment>
<dbReference type="OrthoDB" id="9043248at2"/>
<dbReference type="GO" id="GO:0004556">
    <property type="term" value="F:alpha-amylase activity"/>
    <property type="evidence" value="ECO:0007669"/>
    <property type="project" value="TreeGrafter"/>
</dbReference>
<evidence type="ECO:0000313" key="7">
    <source>
        <dbReference type="Proteomes" id="UP000006415"/>
    </source>
</evidence>
<evidence type="ECO:0000256" key="4">
    <source>
        <dbReference type="SAM" id="MobiDB-lite"/>
    </source>
</evidence>